<feature type="transmembrane region" description="Helical" evidence="9">
    <location>
        <begin position="913"/>
        <end position="936"/>
    </location>
</feature>
<organism evidence="11 12">
    <name type="scientific">Potamilus streckersoni</name>
    <dbReference type="NCBI Taxonomy" id="2493646"/>
    <lineage>
        <taxon>Eukaryota</taxon>
        <taxon>Metazoa</taxon>
        <taxon>Spiralia</taxon>
        <taxon>Lophotrochozoa</taxon>
        <taxon>Mollusca</taxon>
        <taxon>Bivalvia</taxon>
        <taxon>Autobranchia</taxon>
        <taxon>Heteroconchia</taxon>
        <taxon>Palaeoheterodonta</taxon>
        <taxon>Unionida</taxon>
        <taxon>Unionoidea</taxon>
        <taxon>Unionidae</taxon>
        <taxon>Ambleminae</taxon>
        <taxon>Lampsilini</taxon>
        <taxon>Potamilus</taxon>
    </lineage>
</organism>
<dbReference type="InterPro" id="IPR026082">
    <property type="entry name" value="ABCA"/>
</dbReference>
<feature type="transmembrane region" description="Helical" evidence="9">
    <location>
        <begin position="12"/>
        <end position="36"/>
    </location>
</feature>
<dbReference type="CDD" id="cd03263">
    <property type="entry name" value="ABC_subfamily_A"/>
    <property type="match status" value="2"/>
</dbReference>
<dbReference type="Pfam" id="PF00005">
    <property type="entry name" value="ABC_tran"/>
    <property type="match status" value="2"/>
</dbReference>
<dbReference type="InterPro" id="IPR003439">
    <property type="entry name" value="ABC_transporter-like_ATP-bd"/>
</dbReference>
<dbReference type="InterPro" id="IPR017871">
    <property type="entry name" value="ABC_transporter-like_CS"/>
</dbReference>
<dbReference type="GO" id="GO:0140359">
    <property type="term" value="F:ABC-type transporter activity"/>
    <property type="evidence" value="ECO:0007669"/>
    <property type="project" value="InterPro"/>
</dbReference>
<evidence type="ECO:0000259" key="10">
    <source>
        <dbReference type="PROSITE" id="PS50893"/>
    </source>
</evidence>
<keyword evidence="2" id="KW-0813">Transport</keyword>
<reference evidence="11" key="3">
    <citation type="submission" date="2023-05" db="EMBL/GenBank/DDBJ databases">
        <authorList>
            <person name="Smith C.H."/>
        </authorList>
    </citation>
    <scope>NUCLEOTIDE SEQUENCE</scope>
    <source>
        <strain evidence="11">CHS0354</strain>
        <tissue evidence="11">Mantle</tissue>
    </source>
</reference>
<proteinExistence type="predicted"/>
<feature type="transmembrane region" description="Helical" evidence="9">
    <location>
        <begin position="48"/>
        <end position="71"/>
    </location>
</feature>
<dbReference type="FunFam" id="3.40.50.300:FF:000327">
    <property type="entry name" value="ATP-binding cassette sub-family A member 3"/>
    <property type="match status" value="1"/>
</dbReference>
<evidence type="ECO:0000256" key="7">
    <source>
        <dbReference type="ARBA" id="ARBA00022989"/>
    </source>
</evidence>
<feature type="transmembrane region" description="Helical" evidence="9">
    <location>
        <begin position="942"/>
        <end position="964"/>
    </location>
</feature>
<dbReference type="InterPro" id="IPR027417">
    <property type="entry name" value="P-loop_NTPase"/>
</dbReference>
<dbReference type="EMBL" id="JAEAOA010001849">
    <property type="protein sequence ID" value="KAK3590753.1"/>
    <property type="molecule type" value="Genomic_DNA"/>
</dbReference>
<gene>
    <name evidence="11" type="ORF">CHS0354_030992</name>
</gene>
<dbReference type="PANTHER" id="PTHR19229:SF250">
    <property type="entry name" value="ABC TRANSPORTER DOMAIN-CONTAINING PROTEIN-RELATED"/>
    <property type="match status" value="1"/>
</dbReference>
<evidence type="ECO:0000256" key="1">
    <source>
        <dbReference type="ARBA" id="ARBA00004141"/>
    </source>
</evidence>
<dbReference type="GO" id="GO:0005524">
    <property type="term" value="F:ATP binding"/>
    <property type="evidence" value="ECO:0007669"/>
    <property type="project" value="UniProtKB-KW"/>
</dbReference>
<keyword evidence="6" id="KW-0067">ATP-binding</keyword>
<evidence type="ECO:0000313" key="11">
    <source>
        <dbReference type="EMBL" id="KAK3590753.1"/>
    </source>
</evidence>
<dbReference type="InterPro" id="IPR013525">
    <property type="entry name" value="ABC2_TM"/>
</dbReference>
<evidence type="ECO:0000256" key="6">
    <source>
        <dbReference type="ARBA" id="ARBA00022840"/>
    </source>
</evidence>
<evidence type="ECO:0000256" key="3">
    <source>
        <dbReference type="ARBA" id="ARBA00022692"/>
    </source>
</evidence>
<sequence>MGLSNAIYWLSWFVKCLIYLAVAMLFYTLLLFIKFTENGKVFSYTDPTLFYVFLFCYSLSVIAFSFMISTFFKKATNAASCTGILFFLTYCVVYFLNGYYSTMTQSQKLAACLLSNIAMTFGVKAITIYEGIGTGAQWSNFHEPGVVDNDFTLLLAIIMLLVDTAIYMIAAMYVDHIRPGEFGVAQPFYFPFLPSYWCSKKVDQKVCSNVDTGYNPEYFERDQTDMKSGISIKNLTKEFGSGENKTLAVNDLTLNMYEGQITSLLGHNGAGKTTIMSMLTGFISPTSGTAIVNGYDIRTNISKVRENLGMCPQHNILFDSMTVEEHLKFFALLKGSSWGDVNKEVKKMLTVLRLQAKQDAQSHTLSGGQKRKLSVGISLIAGSKVIILDEPTSGMDPSARRQLWDILQQFRQGRTIIFTTHSMDEADILSDRIAIMAEGVIKCCGTSMFLKKLYGAGYHMIIEKHPSCDVEALTQLIQTHVPMATLESQISAELSYLLPFHESPKFSKLFETMEISMEKLGVNSFGISPTTMEEVFLKVGKEADEKKALHNPTLKDLQFSFKNDMQKMEGKNGSSSNSLTTYNSIVEGYRNDESVAVSLGDIHGSVSINFNKDLAKNTGLWLFLQQIRAMVVKKMVHALRNKTVIFFQLSLPVVFTALALSIEKFQPTSKDEPPLKLDLSPFGRTVVTYGDRNNGNAFQNSLITKYKNNLQGHDVTSWDYTKFQNVDNFFLSQINRIGIGTFNQKYIIGANFLTDSSVVDGMTKTIVQVLYNGQPLHAVAVALAKTMDSLLKYYTDEKHSISTINHPFPKRISQENTNYNQNLFVVDLTGFLVGLFLILGMAFTLSTFMISLIKERANGSKHLQIVCGVGYIPFWFGNFIWDFVNYLIPVFAILIVFAAFQTTAYVTNNNLGIVFLVLVLFGWSQLPFVYMFSFAFKTAATGMVVVSMVNIFLGAAALVATYVLKFVNSDVNDIVEWCCLAFIPLFNVGQSIKDIYVNHGYRDYCDQKSYESLCQDSCTCVICFKYQDSYLAWESPGIGRLLIFMFLQGFFYFSLVFLIDSGLVVRIICSVRNSIPAIVGFQILDKFKGTDNDVEAEKERVNKTPLASLMQTDSLIIKKVTKYYGNFRAVNDISMGIPADECFGLLGQNGAGKTTTFKILTGEERSSVGEAYLQNCSINDNTKEVHKKLGYCPQFHGLVDQMTGRETLTMYGRLRGISEGQISNVVKELIDVLMLREHTDKQTAFYSGGNKRKLSIAIALIGDPQFILLDEPTTGVDPSARRQIWNVLSQIRASGRTIILTSHSMEECEALCTKIVIMVNAEFVCFGSTQHLKTKFGQGFSLLCRMKMTTEGEPVPMKPLVDFIQQNFPSAHVFDDKQGYIHFQIPDQQTRLGHIFAHMEESKELFGVDDYSVHQTSLEQIFLAFTRNQIPPVKEKQGFWKRFKCPCCT</sequence>
<evidence type="ECO:0000256" key="2">
    <source>
        <dbReference type="ARBA" id="ARBA00022448"/>
    </source>
</evidence>
<evidence type="ECO:0000256" key="8">
    <source>
        <dbReference type="ARBA" id="ARBA00023136"/>
    </source>
</evidence>
<keyword evidence="5" id="KW-0547">Nucleotide-binding</keyword>
<dbReference type="Pfam" id="PF23321">
    <property type="entry name" value="R1_ABCA1"/>
    <property type="match status" value="1"/>
</dbReference>
<reference evidence="11" key="1">
    <citation type="journal article" date="2021" name="Genome Biol. Evol.">
        <title>A High-Quality Reference Genome for a Parasitic Bivalve with Doubly Uniparental Inheritance (Bivalvia: Unionida).</title>
        <authorList>
            <person name="Smith C.H."/>
        </authorList>
    </citation>
    <scope>NUCLEOTIDE SEQUENCE</scope>
    <source>
        <strain evidence="11">CHS0354</strain>
    </source>
</reference>
<feature type="domain" description="ABC transporter" evidence="10">
    <location>
        <begin position="1115"/>
        <end position="1345"/>
    </location>
</feature>
<dbReference type="SMART" id="SM00382">
    <property type="entry name" value="AAA"/>
    <property type="match status" value="2"/>
</dbReference>
<protein>
    <recommendedName>
        <fullName evidence="10">ABC transporter domain-containing protein</fullName>
    </recommendedName>
</protein>
<keyword evidence="12" id="KW-1185">Reference proteome</keyword>
<accession>A0AAE0SFY0</accession>
<dbReference type="InterPro" id="IPR056264">
    <property type="entry name" value="R2_ABCA1-4-like"/>
</dbReference>
<comment type="subcellular location">
    <subcellularLocation>
        <location evidence="1">Membrane</location>
        <topology evidence="1">Multi-pass membrane protein</topology>
    </subcellularLocation>
</comment>
<dbReference type="PROSITE" id="PS50893">
    <property type="entry name" value="ABC_TRANSPORTER_2"/>
    <property type="match status" value="2"/>
</dbReference>
<evidence type="ECO:0000256" key="9">
    <source>
        <dbReference type="SAM" id="Phobius"/>
    </source>
</evidence>
<dbReference type="Proteomes" id="UP001195483">
    <property type="component" value="Unassembled WGS sequence"/>
</dbReference>
<keyword evidence="8 9" id="KW-0472">Membrane</keyword>
<dbReference type="GO" id="GO:0016020">
    <property type="term" value="C:membrane"/>
    <property type="evidence" value="ECO:0007669"/>
    <property type="project" value="UniProtKB-SubCell"/>
</dbReference>
<feature type="transmembrane region" description="Helical" evidence="9">
    <location>
        <begin position="828"/>
        <end position="850"/>
    </location>
</feature>
<name>A0AAE0SFY0_9BIVA</name>
<feature type="transmembrane region" description="Helical" evidence="9">
    <location>
        <begin position="887"/>
        <end position="906"/>
    </location>
</feature>
<dbReference type="GO" id="GO:0005319">
    <property type="term" value="F:lipid transporter activity"/>
    <property type="evidence" value="ECO:0007669"/>
    <property type="project" value="TreeGrafter"/>
</dbReference>
<dbReference type="FunFam" id="3.40.50.300:FF:000298">
    <property type="entry name" value="ATP-binding cassette sub-family A member 12"/>
    <property type="match status" value="1"/>
</dbReference>
<feature type="transmembrane region" description="Helical" evidence="9">
    <location>
        <begin position="643"/>
        <end position="662"/>
    </location>
</feature>
<keyword evidence="7 9" id="KW-1133">Transmembrane helix</keyword>
<evidence type="ECO:0000256" key="4">
    <source>
        <dbReference type="ARBA" id="ARBA00022737"/>
    </source>
</evidence>
<dbReference type="InterPro" id="IPR003593">
    <property type="entry name" value="AAA+_ATPase"/>
</dbReference>
<feature type="transmembrane region" description="Helical" evidence="9">
    <location>
        <begin position="77"/>
        <end position="97"/>
    </location>
</feature>
<dbReference type="PROSITE" id="PS00211">
    <property type="entry name" value="ABC_TRANSPORTER_1"/>
    <property type="match status" value="2"/>
</dbReference>
<comment type="caution">
    <text evidence="11">The sequence shown here is derived from an EMBL/GenBank/DDBJ whole genome shotgun (WGS) entry which is preliminary data.</text>
</comment>
<dbReference type="Pfam" id="PF12698">
    <property type="entry name" value="ABC2_membrane_3"/>
    <property type="match status" value="2"/>
</dbReference>
<dbReference type="PANTHER" id="PTHR19229">
    <property type="entry name" value="ATP-BINDING CASSETTE TRANSPORTER SUBFAMILY A ABCA"/>
    <property type="match status" value="1"/>
</dbReference>
<dbReference type="Gene3D" id="3.40.50.300">
    <property type="entry name" value="P-loop containing nucleotide triphosphate hydrolases"/>
    <property type="match status" value="2"/>
</dbReference>
<evidence type="ECO:0000313" key="12">
    <source>
        <dbReference type="Proteomes" id="UP001195483"/>
    </source>
</evidence>
<feature type="transmembrane region" description="Helical" evidence="9">
    <location>
        <begin position="109"/>
        <end position="132"/>
    </location>
</feature>
<feature type="transmembrane region" description="Helical" evidence="9">
    <location>
        <begin position="1041"/>
        <end position="1059"/>
    </location>
</feature>
<feature type="transmembrane region" description="Helical" evidence="9">
    <location>
        <begin position="152"/>
        <end position="174"/>
    </location>
</feature>
<dbReference type="SUPFAM" id="SSF52540">
    <property type="entry name" value="P-loop containing nucleoside triphosphate hydrolases"/>
    <property type="match status" value="2"/>
</dbReference>
<reference evidence="11" key="2">
    <citation type="journal article" date="2021" name="Genome Biol. Evol.">
        <title>Developing a high-quality reference genome for a parasitic bivalve with doubly uniparental inheritance (Bivalvia: Unionida).</title>
        <authorList>
            <person name="Smith C.H."/>
        </authorList>
    </citation>
    <scope>NUCLEOTIDE SEQUENCE</scope>
    <source>
        <strain evidence="11">CHS0354</strain>
        <tissue evidence="11">Mantle</tissue>
    </source>
</reference>
<keyword evidence="3 9" id="KW-0812">Transmembrane</keyword>
<evidence type="ECO:0000256" key="5">
    <source>
        <dbReference type="ARBA" id="ARBA00022741"/>
    </source>
</evidence>
<keyword evidence="4" id="KW-0677">Repeat</keyword>
<dbReference type="GO" id="GO:0016887">
    <property type="term" value="F:ATP hydrolysis activity"/>
    <property type="evidence" value="ECO:0007669"/>
    <property type="project" value="InterPro"/>
</dbReference>
<feature type="domain" description="ABC transporter" evidence="10">
    <location>
        <begin position="230"/>
        <end position="463"/>
    </location>
</feature>